<evidence type="ECO:0000313" key="2">
    <source>
        <dbReference type="EMBL" id="OGC82891.1"/>
    </source>
</evidence>
<keyword evidence="1" id="KW-0812">Transmembrane</keyword>
<feature type="transmembrane region" description="Helical" evidence="1">
    <location>
        <begin position="31"/>
        <end position="51"/>
    </location>
</feature>
<protein>
    <submittedName>
        <fullName evidence="2">Uncharacterized protein</fullName>
    </submittedName>
</protein>
<name>A0A1F4XMH2_9BACT</name>
<dbReference type="Proteomes" id="UP000177564">
    <property type="component" value="Unassembled WGS sequence"/>
</dbReference>
<dbReference type="AlphaFoldDB" id="A0A1F4XMH2"/>
<proteinExistence type="predicted"/>
<sequence length="76" mass="8223">MNAESNFGIFAKARTELKTQSVERAVRRRKILIVVALALAAAILAVLATVWPSCGTEKIYLSPVDEIGLLVQIVGK</sequence>
<dbReference type="EMBL" id="MEWU01000034">
    <property type="protein sequence ID" value="OGC82891.1"/>
    <property type="molecule type" value="Genomic_DNA"/>
</dbReference>
<reference evidence="2 3" key="1">
    <citation type="journal article" date="2016" name="Nat. Commun.">
        <title>Thousands of microbial genomes shed light on interconnected biogeochemical processes in an aquifer system.</title>
        <authorList>
            <person name="Anantharaman K."/>
            <person name="Brown C.T."/>
            <person name="Hug L.A."/>
            <person name="Sharon I."/>
            <person name="Castelle C.J."/>
            <person name="Probst A.J."/>
            <person name="Thomas B.C."/>
            <person name="Singh A."/>
            <person name="Wilkins M.J."/>
            <person name="Karaoz U."/>
            <person name="Brodie E.L."/>
            <person name="Williams K.H."/>
            <person name="Hubbard S.S."/>
            <person name="Banfield J.F."/>
        </authorList>
    </citation>
    <scope>NUCLEOTIDE SEQUENCE [LARGE SCALE GENOMIC DNA]</scope>
</reference>
<gene>
    <name evidence="2" type="ORF">A3D68_02140</name>
</gene>
<keyword evidence="1" id="KW-0472">Membrane</keyword>
<keyword evidence="1" id="KW-1133">Transmembrane helix</keyword>
<accession>A0A1F4XMH2</accession>
<comment type="caution">
    <text evidence="2">The sequence shown here is derived from an EMBL/GenBank/DDBJ whole genome shotgun (WGS) entry which is preliminary data.</text>
</comment>
<evidence type="ECO:0000256" key="1">
    <source>
        <dbReference type="SAM" id="Phobius"/>
    </source>
</evidence>
<evidence type="ECO:0000313" key="3">
    <source>
        <dbReference type="Proteomes" id="UP000177564"/>
    </source>
</evidence>
<organism evidence="2 3">
    <name type="scientific">Candidatus Adlerbacteria bacterium RIFCSPHIGHO2_02_FULL_52_17</name>
    <dbReference type="NCBI Taxonomy" id="1797240"/>
    <lineage>
        <taxon>Bacteria</taxon>
        <taxon>Candidatus Adleribacteriota</taxon>
    </lineage>
</organism>